<dbReference type="GO" id="GO:0003677">
    <property type="term" value="F:DNA binding"/>
    <property type="evidence" value="ECO:0007669"/>
    <property type="project" value="InterPro"/>
</dbReference>
<name>A0A1Y1QKI2_9GAMM</name>
<gene>
    <name evidence="2" type="ORF">BWK73_26750</name>
</gene>
<evidence type="ECO:0000313" key="2">
    <source>
        <dbReference type="EMBL" id="OQX07918.1"/>
    </source>
</evidence>
<feature type="compositionally biased region" description="Basic and acidic residues" evidence="1">
    <location>
        <begin position="81"/>
        <end position="94"/>
    </location>
</feature>
<sequence>MDTIEYLGGTSATARFFRVSPQVVNNWRNRHGGLPKSWQIVAIEKGIPPHIVRPDLFKADESSPSQVISDGEPVEVKRLDRPHQPRLLLGRDGDQMQEGVGL</sequence>
<evidence type="ECO:0000256" key="1">
    <source>
        <dbReference type="SAM" id="MobiDB-lite"/>
    </source>
</evidence>
<dbReference type="EMBL" id="MTEJ01000192">
    <property type="protein sequence ID" value="OQX07918.1"/>
    <property type="molecule type" value="Genomic_DNA"/>
</dbReference>
<dbReference type="Gene3D" id="1.10.260.40">
    <property type="entry name" value="lambda repressor-like DNA-binding domains"/>
    <property type="match status" value="1"/>
</dbReference>
<organism evidence="2 3">
    <name type="scientific">Thiothrix lacustris</name>
    <dbReference type="NCBI Taxonomy" id="525917"/>
    <lineage>
        <taxon>Bacteria</taxon>
        <taxon>Pseudomonadati</taxon>
        <taxon>Pseudomonadota</taxon>
        <taxon>Gammaproteobacteria</taxon>
        <taxon>Thiotrichales</taxon>
        <taxon>Thiotrichaceae</taxon>
        <taxon>Thiothrix</taxon>
    </lineage>
</organism>
<protein>
    <recommendedName>
        <fullName evidence="4">CI repressor</fullName>
    </recommendedName>
</protein>
<dbReference type="AlphaFoldDB" id="A0A1Y1QKI2"/>
<evidence type="ECO:0008006" key="4">
    <source>
        <dbReference type="Google" id="ProtNLM"/>
    </source>
</evidence>
<accession>A0A1Y1QKI2</accession>
<comment type="caution">
    <text evidence="2">The sequence shown here is derived from an EMBL/GenBank/DDBJ whole genome shotgun (WGS) entry which is preliminary data.</text>
</comment>
<proteinExistence type="predicted"/>
<feature type="region of interest" description="Disordered" evidence="1">
    <location>
        <begin position="81"/>
        <end position="102"/>
    </location>
</feature>
<dbReference type="InterPro" id="IPR010982">
    <property type="entry name" value="Lambda_DNA-bd_dom_sf"/>
</dbReference>
<dbReference type="Proteomes" id="UP000192491">
    <property type="component" value="Unassembled WGS sequence"/>
</dbReference>
<reference evidence="2 3" key="1">
    <citation type="submission" date="2017-01" db="EMBL/GenBank/DDBJ databases">
        <title>Novel large sulfur bacteria in the metagenomes of groundwater-fed chemosynthetic microbial mats in the Lake Huron basin.</title>
        <authorList>
            <person name="Sharrar A.M."/>
            <person name="Flood B.E."/>
            <person name="Bailey J.V."/>
            <person name="Jones D.S."/>
            <person name="Biddanda B."/>
            <person name="Ruberg S.A."/>
            <person name="Marcus D.N."/>
            <person name="Dick G.J."/>
        </authorList>
    </citation>
    <scope>NUCLEOTIDE SEQUENCE [LARGE SCALE GENOMIC DNA]</scope>
    <source>
        <strain evidence="2">A8</strain>
    </source>
</reference>
<evidence type="ECO:0000313" key="3">
    <source>
        <dbReference type="Proteomes" id="UP000192491"/>
    </source>
</evidence>